<accession>L1QLK0</accession>
<organism evidence="1 2">
    <name type="scientific">Clostridium celatum DSM 1785</name>
    <dbReference type="NCBI Taxonomy" id="545697"/>
    <lineage>
        <taxon>Bacteria</taxon>
        <taxon>Bacillati</taxon>
        <taxon>Bacillota</taxon>
        <taxon>Clostridia</taxon>
        <taxon>Eubacteriales</taxon>
        <taxon>Clostridiaceae</taxon>
        <taxon>Clostridium</taxon>
    </lineage>
</organism>
<dbReference type="SUPFAM" id="SSF56112">
    <property type="entry name" value="Protein kinase-like (PK-like)"/>
    <property type="match status" value="1"/>
</dbReference>
<dbReference type="eggNOG" id="COG0515">
    <property type="taxonomic scope" value="Bacteria"/>
</dbReference>
<dbReference type="InterPro" id="IPR011009">
    <property type="entry name" value="Kinase-like_dom_sf"/>
</dbReference>
<sequence length="180" mass="20980">MKLYEGININELQLLGTGTQGKVYKIDEKKCIKVFKKRTYCENEIDTLLMSQNNNHFPKLYSYGENYIIRELITGIEFDKYLLNNSLTPALANKILELYEAMSKVGFSRLDTALFHIFITDDEELRLIDTARAMKKTVVYPSLIINGLNSFGYKNQFLSFVKIVRPDIFNKWINTLNKEK</sequence>
<protein>
    <recommendedName>
        <fullName evidence="3">Protein kinase domain-containing protein</fullName>
    </recommendedName>
</protein>
<dbReference type="HOGENOM" id="CLU_100878_2_0_9"/>
<keyword evidence="2" id="KW-1185">Reference proteome</keyword>
<evidence type="ECO:0000313" key="2">
    <source>
        <dbReference type="Proteomes" id="UP000010420"/>
    </source>
</evidence>
<evidence type="ECO:0008006" key="3">
    <source>
        <dbReference type="Google" id="ProtNLM"/>
    </source>
</evidence>
<dbReference type="STRING" id="545697.HMPREF0216_00803"/>
<dbReference type="EMBL" id="AMEZ01000024">
    <property type="protein sequence ID" value="EKY28452.1"/>
    <property type="molecule type" value="Genomic_DNA"/>
</dbReference>
<proteinExistence type="predicted"/>
<reference evidence="1 2" key="1">
    <citation type="submission" date="2012-05" db="EMBL/GenBank/DDBJ databases">
        <authorList>
            <person name="Weinstock G."/>
            <person name="Sodergren E."/>
            <person name="Lobos E.A."/>
            <person name="Fulton L."/>
            <person name="Fulton R."/>
            <person name="Courtney L."/>
            <person name="Fronick C."/>
            <person name="O'Laughlin M."/>
            <person name="Godfrey J."/>
            <person name="Wilson R.M."/>
            <person name="Miner T."/>
            <person name="Farmer C."/>
            <person name="Delehaunty K."/>
            <person name="Cordes M."/>
            <person name="Minx P."/>
            <person name="Tomlinson C."/>
            <person name="Chen J."/>
            <person name="Wollam A."/>
            <person name="Pepin K.H."/>
            <person name="Bhonagiri V."/>
            <person name="Zhang X."/>
            <person name="Suruliraj S."/>
            <person name="Warren W."/>
            <person name="Mitreva M."/>
            <person name="Mardis E.R."/>
            <person name="Wilson R.K."/>
        </authorList>
    </citation>
    <scope>NUCLEOTIDE SEQUENCE [LARGE SCALE GENOMIC DNA]</scope>
    <source>
        <strain evidence="1 2">DSM 1785</strain>
    </source>
</reference>
<gene>
    <name evidence="1" type="ORF">HMPREF0216_00803</name>
</gene>
<dbReference type="PATRIC" id="fig|545697.3.peg.790"/>
<evidence type="ECO:0000313" key="1">
    <source>
        <dbReference type="EMBL" id="EKY28452.1"/>
    </source>
</evidence>
<dbReference type="Proteomes" id="UP000010420">
    <property type="component" value="Unassembled WGS sequence"/>
</dbReference>
<dbReference type="RefSeq" id="WP_005211281.1">
    <property type="nucleotide sequence ID" value="NZ_KB291616.1"/>
</dbReference>
<comment type="caution">
    <text evidence="1">The sequence shown here is derived from an EMBL/GenBank/DDBJ whole genome shotgun (WGS) entry which is preliminary data.</text>
</comment>
<dbReference type="AlphaFoldDB" id="L1QLK0"/>
<name>L1QLK0_9CLOT</name>